<keyword evidence="2" id="KW-1185">Reference proteome</keyword>
<reference evidence="1 2" key="1">
    <citation type="journal article" date="2024" name="Genome Biol. Evol.">
        <title>Chromosome-level genome assembly of the viviparous eelpout Zoarces viviparus.</title>
        <authorList>
            <person name="Fuhrmann N."/>
            <person name="Brasseur M.V."/>
            <person name="Bakowski C.E."/>
            <person name="Podsiadlowski L."/>
            <person name="Prost S."/>
            <person name="Krehenwinkel H."/>
            <person name="Mayer C."/>
        </authorList>
    </citation>
    <scope>NUCLEOTIDE SEQUENCE [LARGE SCALE GENOMIC DNA]</scope>
    <source>
        <strain evidence="1">NO-MEL_2022_Ind0_liver</strain>
    </source>
</reference>
<organism evidence="1 2">
    <name type="scientific">Zoarces viviparus</name>
    <name type="common">Viviparous eelpout</name>
    <name type="synonym">Blennius viviparus</name>
    <dbReference type="NCBI Taxonomy" id="48416"/>
    <lineage>
        <taxon>Eukaryota</taxon>
        <taxon>Metazoa</taxon>
        <taxon>Chordata</taxon>
        <taxon>Craniata</taxon>
        <taxon>Vertebrata</taxon>
        <taxon>Euteleostomi</taxon>
        <taxon>Actinopterygii</taxon>
        <taxon>Neopterygii</taxon>
        <taxon>Teleostei</taxon>
        <taxon>Neoteleostei</taxon>
        <taxon>Acanthomorphata</taxon>
        <taxon>Eupercaria</taxon>
        <taxon>Perciformes</taxon>
        <taxon>Cottioidei</taxon>
        <taxon>Zoarcales</taxon>
        <taxon>Zoarcidae</taxon>
        <taxon>Zoarcinae</taxon>
        <taxon>Zoarces</taxon>
    </lineage>
</organism>
<evidence type="ECO:0000313" key="2">
    <source>
        <dbReference type="Proteomes" id="UP001488805"/>
    </source>
</evidence>
<dbReference type="Proteomes" id="UP001488805">
    <property type="component" value="Unassembled WGS sequence"/>
</dbReference>
<name>A0AAW1EPA2_ZOAVI</name>
<dbReference type="EMBL" id="JBCEZU010000156">
    <property type="protein sequence ID" value="KAK9524018.1"/>
    <property type="molecule type" value="Genomic_DNA"/>
</dbReference>
<comment type="caution">
    <text evidence="1">The sequence shown here is derived from an EMBL/GenBank/DDBJ whole genome shotgun (WGS) entry which is preliminary data.</text>
</comment>
<evidence type="ECO:0000313" key="1">
    <source>
        <dbReference type="EMBL" id="KAK9524018.1"/>
    </source>
</evidence>
<accession>A0AAW1EPA2</accession>
<dbReference type="AlphaFoldDB" id="A0AAW1EPA2"/>
<protein>
    <submittedName>
        <fullName evidence="1">Uncharacterized protein</fullName>
    </submittedName>
</protein>
<gene>
    <name evidence="1" type="ORF">VZT92_017886</name>
</gene>
<proteinExistence type="predicted"/>
<sequence>MLHQQTPRIRWDQRTLVLPSPQACKPLEAAGTMKLKVSAATPTTIGKSAHSGWGSFSPAAEILPLSTVDKIPLPSSSPLPSSPESGGVEIDGNRWSSLTRAVATLRLAVL</sequence>